<dbReference type="GO" id="GO:0005518">
    <property type="term" value="F:collagen binding"/>
    <property type="evidence" value="ECO:0007669"/>
    <property type="project" value="TreeGrafter"/>
</dbReference>
<evidence type="ECO:0000313" key="11">
    <source>
        <dbReference type="WBParaSite" id="SRAE_X000050000a.1"/>
    </source>
</evidence>
<reference evidence="9 10" key="1">
    <citation type="submission" date="2014-09" db="EMBL/GenBank/DDBJ databases">
        <authorList>
            <person name="Martin A.A."/>
        </authorList>
    </citation>
    <scope>NUCLEOTIDE SEQUENCE</scope>
    <source>
        <strain evidence="10">ED321</strain>
        <strain evidence="9">ED321 Heterogonic</strain>
    </source>
</reference>
<name>A0A090N0S0_STRRB</name>
<dbReference type="AlphaFoldDB" id="A0A090N0S0"/>
<dbReference type="InterPro" id="IPR018247">
    <property type="entry name" value="EF_Hand_1_Ca_BS"/>
</dbReference>
<dbReference type="WBParaSite" id="SRAE_X000050000a.1">
    <property type="protein sequence ID" value="SRAE_X000050000a.1"/>
    <property type="gene ID" value="WBGene00266059"/>
</dbReference>
<keyword evidence="2" id="KW-0964">Secreted</keyword>
<dbReference type="OrthoDB" id="9972865at2759"/>
<protein>
    <submittedName>
        <fullName evidence="9 11">BM-40</fullName>
    </submittedName>
</protein>
<evidence type="ECO:0000256" key="3">
    <source>
        <dbReference type="ARBA" id="ARBA00022729"/>
    </source>
</evidence>
<dbReference type="EMBL" id="LN609530">
    <property type="protein sequence ID" value="CEF71173.1"/>
    <property type="molecule type" value="Genomic_DNA"/>
</dbReference>
<keyword evidence="5" id="KW-1015">Disulfide bond</keyword>
<evidence type="ECO:0000256" key="6">
    <source>
        <dbReference type="ARBA" id="ARBA00023180"/>
    </source>
</evidence>
<dbReference type="OMA" id="CTDELMA"/>
<dbReference type="Proteomes" id="UP000035682">
    <property type="component" value="Unplaced"/>
</dbReference>
<dbReference type="WormBase" id="SRAE_X000050000a">
    <property type="protein sequence ID" value="SRP04075"/>
    <property type="gene ID" value="WBGene00266059"/>
</dbReference>
<dbReference type="InterPro" id="IPR002350">
    <property type="entry name" value="Kazal_dom"/>
</dbReference>
<evidence type="ECO:0000256" key="1">
    <source>
        <dbReference type="ARBA" id="ARBA00004613"/>
    </source>
</evidence>
<dbReference type="InterPro" id="IPR036058">
    <property type="entry name" value="Kazal_dom_sf"/>
</dbReference>
<gene>
    <name evidence="9 11 12" type="ORF">SRAE_X000050000</name>
</gene>
<dbReference type="Pfam" id="PF10591">
    <property type="entry name" value="SPARC_Ca_bdg"/>
    <property type="match status" value="1"/>
</dbReference>
<dbReference type="GO" id="GO:0005604">
    <property type="term" value="C:basement membrane"/>
    <property type="evidence" value="ECO:0007669"/>
    <property type="project" value="EnsemblMetazoa"/>
</dbReference>
<accession>A0A090N0S0</accession>
<feature type="signal peptide" evidence="7">
    <location>
        <begin position="1"/>
        <end position="20"/>
    </location>
</feature>
<evidence type="ECO:0000256" key="4">
    <source>
        <dbReference type="ARBA" id="ARBA00022837"/>
    </source>
</evidence>
<evidence type="ECO:0000313" key="12">
    <source>
        <dbReference type="WormBase" id="SRAE_X000050000a"/>
    </source>
</evidence>
<dbReference type="SMART" id="SM00274">
    <property type="entry name" value="FOLN"/>
    <property type="match status" value="1"/>
</dbReference>
<evidence type="ECO:0000256" key="5">
    <source>
        <dbReference type="ARBA" id="ARBA00023157"/>
    </source>
</evidence>
<feature type="domain" description="Kazal-like" evidence="8">
    <location>
        <begin position="74"/>
        <end position="135"/>
    </location>
</feature>
<dbReference type="PROSITE" id="PS51465">
    <property type="entry name" value="KAZAL_2"/>
    <property type="match status" value="1"/>
</dbReference>
<evidence type="ECO:0000259" key="8">
    <source>
        <dbReference type="PROSITE" id="PS51465"/>
    </source>
</evidence>
<dbReference type="GeneID" id="36383553"/>
<dbReference type="RefSeq" id="XP_024510369.1">
    <property type="nucleotide sequence ID" value="XM_024644852.1"/>
</dbReference>
<dbReference type="CDD" id="cd16231">
    <property type="entry name" value="EFh_SPARC_like"/>
    <property type="match status" value="1"/>
</dbReference>
<dbReference type="STRING" id="34506.A0A090N0S0"/>
<keyword evidence="6" id="KW-0325">Glycoprotein</keyword>
<evidence type="ECO:0000313" key="10">
    <source>
        <dbReference type="Proteomes" id="UP000035682"/>
    </source>
</evidence>
<keyword evidence="10" id="KW-1185">Reference proteome</keyword>
<dbReference type="CTD" id="36383553"/>
<dbReference type="GO" id="GO:0005509">
    <property type="term" value="F:calcium ion binding"/>
    <property type="evidence" value="ECO:0007669"/>
    <property type="project" value="EnsemblMetazoa"/>
</dbReference>
<feature type="chain" id="PRO_5015031510" evidence="7">
    <location>
        <begin position="21"/>
        <end position="262"/>
    </location>
</feature>
<organism evidence="9">
    <name type="scientific">Strongyloides ratti</name>
    <name type="common">Parasitic roundworm</name>
    <dbReference type="NCBI Taxonomy" id="34506"/>
    <lineage>
        <taxon>Eukaryota</taxon>
        <taxon>Metazoa</taxon>
        <taxon>Ecdysozoa</taxon>
        <taxon>Nematoda</taxon>
        <taxon>Chromadorea</taxon>
        <taxon>Rhabditida</taxon>
        <taxon>Tylenchina</taxon>
        <taxon>Panagrolaimomorpha</taxon>
        <taxon>Strongyloidoidea</taxon>
        <taxon>Strongyloididae</taxon>
        <taxon>Strongyloides</taxon>
    </lineage>
</organism>
<evidence type="ECO:0000313" key="9">
    <source>
        <dbReference type="EMBL" id="CEF71173.1"/>
    </source>
</evidence>
<dbReference type="InterPro" id="IPR019577">
    <property type="entry name" value="SPARC/Testican_Ca-bd-dom"/>
</dbReference>
<dbReference type="InterPro" id="IPR015369">
    <property type="entry name" value="Follistatin/Osteonectin_EGF"/>
</dbReference>
<dbReference type="PANTHER" id="PTHR13866:SF14">
    <property type="entry name" value="BM-40"/>
    <property type="match status" value="1"/>
</dbReference>
<dbReference type="SUPFAM" id="SSF100895">
    <property type="entry name" value="Kazal-type serine protease inhibitors"/>
    <property type="match status" value="1"/>
</dbReference>
<dbReference type="PROSITE" id="PS00018">
    <property type="entry name" value="EF_HAND_1"/>
    <property type="match status" value="1"/>
</dbReference>
<dbReference type="Gene3D" id="3.30.60.30">
    <property type="match status" value="1"/>
</dbReference>
<dbReference type="Pfam" id="PF07648">
    <property type="entry name" value="Kazal_2"/>
    <property type="match status" value="1"/>
</dbReference>
<dbReference type="InterPro" id="IPR003645">
    <property type="entry name" value="Fol_N"/>
</dbReference>
<evidence type="ECO:0000256" key="7">
    <source>
        <dbReference type="SAM" id="SignalP"/>
    </source>
</evidence>
<dbReference type="Pfam" id="PF09289">
    <property type="entry name" value="FOLN"/>
    <property type="match status" value="1"/>
</dbReference>
<dbReference type="GO" id="GO:0050840">
    <property type="term" value="F:extracellular matrix binding"/>
    <property type="evidence" value="ECO:0007669"/>
    <property type="project" value="TreeGrafter"/>
</dbReference>
<dbReference type="SUPFAM" id="SSF47473">
    <property type="entry name" value="EF-hand"/>
    <property type="match status" value="1"/>
</dbReference>
<dbReference type="Gene3D" id="1.10.238.10">
    <property type="entry name" value="EF-hand"/>
    <property type="match status" value="1"/>
</dbReference>
<comment type="subcellular location">
    <subcellularLocation>
        <location evidence="1">Secreted</location>
    </subcellularLocation>
</comment>
<keyword evidence="4" id="KW-0106">Calcium</keyword>
<dbReference type="GO" id="GO:0005615">
    <property type="term" value="C:extracellular space"/>
    <property type="evidence" value="ECO:0007669"/>
    <property type="project" value="EnsemblMetazoa"/>
</dbReference>
<reference evidence="11" key="2">
    <citation type="submission" date="2020-12" db="UniProtKB">
        <authorList>
            <consortium name="WormBaseParasite"/>
        </authorList>
    </citation>
    <scope>IDENTIFICATION</scope>
</reference>
<dbReference type="InterPro" id="IPR011992">
    <property type="entry name" value="EF-hand-dom_pair"/>
</dbReference>
<evidence type="ECO:0000256" key="2">
    <source>
        <dbReference type="ARBA" id="ARBA00022525"/>
    </source>
</evidence>
<dbReference type="PANTHER" id="PTHR13866">
    <property type="entry name" value="SPARC OSTEONECTIN"/>
    <property type="match status" value="1"/>
</dbReference>
<proteinExistence type="predicted"/>
<sequence length="262" mass="30401">MKFWLSILLVIGVFLGSISAEVQFDELESLINEIDNEGTPLNPRRSVKANICEGHICGWGKECIDDGKGKPSCQCIRECPKLTNENDKVCATNNETFPTLCELYQQKCFCKQSKEQCKDSSYSKIHLDYLGECKEIEECTEEMMEQFGVRMADWLFQVMKELKKRRELHGIEWEQLINEAEHDDEKKHVYPVIWKFCDLDIKPHDKHVTHHELIPMTAFVIPMESCIKPFLESCDTDQDRSITIVEWGKCLGLKDGEIQERC</sequence>
<keyword evidence="3 7" id="KW-0732">Signal</keyword>